<dbReference type="STRING" id="331678.Cphamn1_0264"/>
<dbReference type="KEGG" id="cpb:Cphamn1_0264"/>
<dbReference type="Gene3D" id="3.90.1200.10">
    <property type="match status" value="1"/>
</dbReference>
<dbReference type="InterPro" id="IPR011009">
    <property type="entry name" value="Kinase-like_dom_sf"/>
</dbReference>
<organism evidence="2">
    <name type="scientific">Chlorobium phaeobacteroides (strain BS1)</name>
    <dbReference type="NCBI Taxonomy" id="331678"/>
    <lineage>
        <taxon>Bacteria</taxon>
        <taxon>Pseudomonadati</taxon>
        <taxon>Chlorobiota</taxon>
        <taxon>Chlorobiia</taxon>
        <taxon>Chlorobiales</taxon>
        <taxon>Chlorobiaceae</taxon>
        <taxon>Chlorobium/Pelodictyon group</taxon>
        <taxon>Chlorobium</taxon>
    </lineage>
</organism>
<dbReference type="AlphaFoldDB" id="B3EL06"/>
<dbReference type="eggNOG" id="COG3178">
    <property type="taxonomic scope" value="Bacteria"/>
</dbReference>
<dbReference type="InterPro" id="IPR002575">
    <property type="entry name" value="Aminoglycoside_PTrfase"/>
</dbReference>
<proteinExistence type="predicted"/>
<dbReference type="EMBL" id="CP001101">
    <property type="protein sequence ID" value="ACE03233.1"/>
    <property type="molecule type" value="Genomic_DNA"/>
</dbReference>
<evidence type="ECO:0000259" key="1">
    <source>
        <dbReference type="Pfam" id="PF01636"/>
    </source>
</evidence>
<evidence type="ECO:0000313" key="2">
    <source>
        <dbReference type="EMBL" id="ACE03233.1"/>
    </source>
</evidence>
<dbReference type="HOGENOM" id="CLU_021467_1_0_10"/>
<dbReference type="GO" id="GO:0016740">
    <property type="term" value="F:transferase activity"/>
    <property type="evidence" value="ECO:0007669"/>
    <property type="project" value="UniProtKB-KW"/>
</dbReference>
<protein>
    <submittedName>
        <fullName evidence="2">Aminoglycoside phosphotransferase</fullName>
    </submittedName>
</protein>
<gene>
    <name evidence="2" type="ordered locus">Cphamn1_0264</name>
</gene>
<dbReference type="Pfam" id="PF01636">
    <property type="entry name" value="APH"/>
    <property type="match status" value="1"/>
</dbReference>
<reference evidence="2" key="1">
    <citation type="submission" date="2008-06" db="EMBL/GenBank/DDBJ databases">
        <title>Complete sequence of Chlorobium phaeobacteroides BS1.</title>
        <authorList>
            <consortium name="US DOE Joint Genome Institute"/>
            <person name="Lucas S."/>
            <person name="Copeland A."/>
            <person name="Lapidus A."/>
            <person name="Glavina del Rio T."/>
            <person name="Dalin E."/>
            <person name="Tice H."/>
            <person name="Bruce D."/>
            <person name="Goodwin L."/>
            <person name="Pitluck S."/>
            <person name="Schmutz J."/>
            <person name="Larimer F."/>
            <person name="Land M."/>
            <person name="Hauser L."/>
            <person name="Kyrpides N."/>
            <person name="Ovchinnikova G."/>
            <person name="Li T."/>
            <person name="Liu Z."/>
            <person name="Zhao F."/>
            <person name="Overmann J."/>
            <person name="Bryant D.A."/>
            <person name="Richardson P."/>
        </authorList>
    </citation>
    <scope>NUCLEOTIDE SEQUENCE [LARGE SCALE GENOMIC DNA]</scope>
    <source>
        <strain evidence="2">BS1</strain>
    </source>
</reference>
<dbReference type="OrthoDB" id="9784461at2"/>
<feature type="domain" description="Aminoglycoside phosphotransferase" evidence="1">
    <location>
        <begin position="22"/>
        <end position="242"/>
    </location>
</feature>
<name>B3EL06_CHLPB</name>
<accession>B3EL06</accession>
<sequence length="334" mass="39647">MHSEKKYLRYYFSELQLRKLRIEPIAGDASTRKYYRVFSSEQTWILCIDPDFSTFPSNDYPFLEVQQLLCHNSVPVPRIIASSKSESSMLIEDCGNIRLQDSILKDPSFALTIYRESIDCMIRLQSIRGQKDTLPFNRSFDQDKLMFEFDFFMTHTLKNRAPCIHASETISTLQNEFSKISKTLFRQKHFVLNHRDYHSKNILVFRNKPVIIDFQDARMGLPQYDAVSLLKDSYVTLDQEFVCEMQRYHYDRLAERKMMEMSYDEYLYLFDMMAFQRNIKALGTFFHQVNERKNSSFEQYISPTLAYLPAYIERQKELKTAGKIILNLLEPLNQ</sequence>
<dbReference type="SUPFAM" id="SSF56112">
    <property type="entry name" value="Protein kinase-like (PK-like)"/>
    <property type="match status" value="1"/>
</dbReference>
<keyword evidence="2" id="KW-0808">Transferase</keyword>
<dbReference type="Gene3D" id="3.30.200.20">
    <property type="entry name" value="Phosphorylase Kinase, domain 1"/>
    <property type="match status" value="1"/>
</dbReference>